<proteinExistence type="predicted"/>
<evidence type="ECO:0000313" key="2">
    <source>
        <dbReference type="Proteomes" id="UP000238157"/>
    </source>
</evidence>
<sequence>MSFNVIPTPEFKKLFKRLAKKYPSLKNDLSRLIEILKEKPTIGIPLGHNLFKIRMAISSKGKDKSGGARVITFLINTDNEIFLVHIYDKSQLGNLSKEQIILILKNAGLM</sequence>
<accession>A0A2T0WQM6</accession>
<reference evidence="1 2" key="1">
    <citation type="submission" date="2018-03" db="EMBL/GenBank/DDBJ databases">
        <title>Genomic Encyclopedia of Archaeal and Bacterial Type Strains, Phase II (KMG-II): from individual species to whole genera.</title>
        <authorList>
            <person name="Goeker M."/>
        </authorList>
    </citation>
    <scope>NUCLEOTIDE SEQUENCE [LARGE SCALE GENOMIC DNA]</scope>
    <source>
        <strain evidence="1 2">DSM 27929</strain>
    </source>
</reference>
<dbReference type="OrthoDB" id="1364255at2"/>
<evidence type="ECO:0008006" key="3">
    <source>
        <dbReference type="Google" id="ProtNLM"/>
    </source>
</evidence>
<dbReference type="Pfam" id="PF06296">
    <property type="entry name" value="RelE"/>
    <property type="match status" value="1"/>
</dbReference>
<evidence type="ECO:0000313" key="1">
    <source>
        <dbReference type="EMBL" id="PRY88999.1"/>
    </source>
</evidence>
<dbReference type="InterPro" id="IPR009387">
    <property type="entry name" value="HigB-2"/>
</dbReference>
<dbReference type="Proteomes" id="UP000238157">
    <property type="component" value="Unassembled WGS sequence"/>
</dbReference>
<dbReference type="AlphaFoldDB" id="A0A2T0WQM6"/>
<name>A0A2T0WQM6_9BACT</name>
<protein>
    <recommendedName>
        <fullName evidence="3">mRNA-degrading endonuclease RelE of RelBE toxin-antitoxin system</fullName>
    </recommendedName>
</protein>
<gene>
    <name evidence="1" type="ORF">CLW00_103119</name>
</gene>
<comment type="caution">
    <text evidence="1">The sequence shown here is derived from an EMBL/GenBank/DDBJ whole genome shotgun (WGS) entry which is preliminary data.</text>
</comment>
<organism evidence="1 2">
    <name type="scientific">Mongoliibacter ruber</name>
    <dbReference type="NCBI Taxonomy" id="1750599"/>
    <lineage>
        <taxon>Bacteria</taxon>
        <taxon>Pseudomonadati</taxon>
        <taxon>Bacteroidota</taxon>
        <taxon>Cytophagia</taxon>
        <taxon>Cytophagales</taxon>
        <taxon>Cyclobacteriaceae</taxon>
        <taxon>Mongoliibacter</taxon>
    </lineage>
</organism>
<keyword evidence="2" id="KW-1185">Reference proteome</keyword>
<dbReference type="RefSeq" id="WP_106132792.1">
    <property type="nucleotide sequence ID" value="NZ_PVTR01000003.1"/>
</dbReference>
<dbReference type="EMBL" id="PVTR01000003">
    <property type="protein sequence ID" value="PRY88999.1"/>
    <property type="molecule type" value="Genomic_DNA"/>
</dbReference>